<protein>
    <submittedName>
        <fullName evidence="2">Uncharacterized protein</fullName>
    </submittedName>
</protein>
<proteinExistence type="predicted"/>
<feature type="compositionally biased region" description="Basic residues" evidence="1">
    <location>
        <begin position="284"/>
        <end position="296"/>
    </location>
</feature>
<accession>A0A4Z2HM37</accession>
<evidence type="ECO:0000313" key="3">
    <source>
        <dbReference type="Proteomes" id="UP000314294"/>
    </source>
</evidence>
<feature type="region of interest" description="Disordered" evidence="1">
    <location>
        <begin position="284"/>
        <end position="326"/>
    </location>
</feature>
<sequence>MTDKKRSCSAYLAVHESLQLQLSDAELAVLFGVKQDVTHPDVGVNLLLETSDQGEVLPDGLLEVQDAAALLLGVTGDLQLETHALLLLTVFLRVQKIHETHTESGGNTTKDSELFTHRDLAMLQPTLRLGSTCNSRLLTMSRIIAYWTGFVEISRSWWMRSTDTDKGSPCGQRSRNVTTWSGRTAPCLRSNLPVVVLTIPPTAWPLSISSSTESRFRCLCSSMAVLTSSHNCRSSCSDGLGSMVAKYCIPSSRQVQGVVVPGRVVLTLEQLSLRCRHQHTAGRLRAAQHHLGKAKKPSHDTSSRIDEHSTGFSENKSMMKNRRRDL</sequence>
<dbReference type="AlphaFoldDB" id="A0A4Z2HM37"/>
<comment type="caution">
    <text evidence="2">The sequence shown here is derived from an EMBL/GenBank/DDBJ whole genome shotgun (WGS) entry which is preliminary data.</text>
</comment>
<keyword evidence="3" id="KW-1185">Reference proteome</keyword>
<organism evidence="2 3">
    <name type="scientific">Liparis tanakae</name>
    <name type="common">Tanaka's snailfish</name>
    <dbReference type="NCBI Taxonomy" id="230148"/>
    <lineage>
        <taxon>Eukaryota</taxon>
        <taxon>Metazoa</taxon>
        <taxon>Chordata</taxon>
        <taxon>Craniata</taxon>
        <taxon>Vertebrata</taxon>
        <taxon>Euteleostomi</taxon>
        <taxon>Actinopterygii</taxon>
        <taxon>Neopterygii</taxon>
        <taxon>Teleostei</taxon>
        <taxon>Neoteleostei</taxon>
        <taxon>Acanthomorphata</taxon>
        <taxon>Eupercaria</taxon>
        <taxon>Perciformes</taxon>
        <taxon>Cottioidei</taxon>
        <taxon>Cottales</taxon>
        <taxon>Liparidae</taxon>
        <taxon>Liparis</taxon>
    </lineage>
</organism>
<evidence type="ECO:0000313" key="2">
    <source>
        <dbReference type="EMBL" id="TNN66053.1"/>
    </source>
</evidence>
<reference evidence="2 3" key="1">
    <citation type="submission" date="2019-03" db="EMBL/GenBank/DDBJ databases">
        <title>First draft genome of Liparis tanakae, snailfish: a comprehensive survey of snailfish specific genes.</title>
        <authorList>
            <person name="Kim W."/>
            <person name="Song I."/>
            <person name="Jeong J.-H."/>
            <person name="Kim D."/>
            <person name="Kim S."/>
            <person name="Ryu S."/>
            <person name="Song J.Y."/>
            <person name="Lee S.K."/>
        </authorList>
    </citation>
    <scope>NUCLEOTIDE SEQUENCE [LARGE SCALE GENOMIC DNA]</scope>
    <source>
        <tissue evidence="2">Muscle</tissue>
    </source>
</reference>
<gene>
    <name evidence="2" type="ORF">EYF80_023681</name>
</gene>
<name>A0A4Z2HM37_9TELE</name>
<dbReference type="EMBL" id="SRLO01000225">
    <property type="protein sequence ID" value="TNN66053.1"/>
    <property type="molecule type" value="Genomic_DNA"/>
</dbReference>
<feature type="compositionally biased region" description="Basic and acidic residues" evidence="1">
    <location>
        <begin position="297"/>
        <end position="309"/>
    </location>
</feature>
<dbReference type="Proteomes" id="UP000314294">
    <property type="component" value="Unassembled WGS sequence"/>
</dbReference>
<evidence type="ECO:0000256" key="1">
    <source>
        <dbReference type="SAM" id="MobiDB-lite"/>
    </source>
</evidence>